<organism evidence="1 2">
    <name type="scientific">Entomophthora muscae</name>
    <dbReference type="NCBI Taxonomy" id="34485"/>
    <lineage>
        <taxon>Eukaryota</taxon>
        <taxon>Fungi</taxon>
        <taxon>Fungi incertae sedis</taxon>
        <taxon>Zoopagomycota</taxon>
        <taxon>Entomophthoromycotina</taxon>
        <taxon>Entomophthoromycetes</taxon>
        <taxon>Entomophthorales</taxon>
        <taxon>Entomophthoraceae</taxon>
        <taxon>Entomophthora</taxon>
    </lineage>
</organism>
<dbReference type="EMBL" id="QTSX02000772">
    <property type="protein sequence ID" value="KAJ9085275.1"/>
    <property type="molecule type" value="Genomic_DNA"/>
</dbReference>
<keyword evidence="2" id="KW-1185">Reference proteome</keyword>
<gene>
    <name evidence="1" type="ORF">DSO57_1015664</name>
</gene>
<reference evidence="1" key="1">
    <citation type="submission" date="2022-04" db="EMBL/GenBank/DDBJ databases">
        <title>Genome of the entomopathogenic fungus Entomophthora muscae.</title>
        <authorList>
            <person name="Elya C."/>
            <person name="Lovett B.R."/>
            <person name="Lee E."/>
            <person name="Macias A.M."/>
            <person name="Hajek A.E."/>
            <person name="De Bivort B.L."/>
            <person name="Kasson M.T."/>
            <person name="De Fine Licht H.H."/>
            <person name="Stajich J.E."/>
        </authorList>
    </citation>
    <scope>NUCLEOTIDE SEQUENCE</scope>
    <source>
        <strain evidence="1">Berkeley</strain>
    </source>
</reference>
<name>A0ACC2UEW5_9FUNG</name>
<accession>A0ACC2UEW5</accession>
<sequence length="282" mass="31966">MHDYRRDYSQGFYCEMRELYNRNQTYSSVELKDFLDFENEDSADETEYNPPPMVSPPTPQPSSHSKPALSPVVITISSSPLALSDSTPAPLFSKEEIVCSSIKKEALPETENKKLSQEPILSSPAQKALSTKDTPSTDMKAAVKGEKSNKETNPKVTGLTNKIESKVVNSYSNKTEKPKETKEAAFLRDLRLCKLQKPSIIFVLNLQSRLQKVLAEVWKCGQEVLRLSQLFQEIYSRDAYRIPQHIYRHPYKNKVGRYGSETISRKIRCGRLIGKALESPDS</sequence>
<evidence type="ECO:0000313" key="2">
    <source>
        <dbReference type="Proteomes" id="UP001165960"/>
    </source>
</evidence>
<evidence type="ECO:0000313" key="1">
    <source>
        <dbReference type="EMBL" id="KAJ9085275.1"/>
    </source>
</evidence>
<proteinExistence type="predicted"/>
<comment type="caution">
    <text evidence="1">The sequence shown here is derived from an EMBL/GenBank/DDBJ whole genome shotgun (WGS) entry which is preliminary data.</text>
</comment>
<dbReference type="Proteomes" id="UP001165960">
    <property type="component" value="Unassembled WGS sequence"/>
</dbReference>
<protein>
    <submittedName>
        <fullName evidence="1">Uncharacterized protein</fullName>
    </submittedName>
</protein>